<dbReference type="EC" id="3.1.3.48" evidence="3"/>
<comment type="similarity">
    <text evidence="1">Belongs to the protein-tyrosine phosphatase family.</text>
</comment>
<dbReference type="Proteomes" id="UP000562254">
    <property type="component" value="Unassembled WGS sequence"/>
</dbReference>
<dbReference type="GO" id="GO:0004725">
    <property type="term" value="F:protein tyrosine phosphatase activity"/>
    <property type="evidence" value="ECO:0007669"/>
    <property type="project" value="UniProtKB-EC"/>
</dbReference>
<dbReference type="EMBL" id="JACIJE010000010">
    <property type="protein sequence ID" value="MBB5691242.1"/>
    <property type="molecule type" value="Genomic_DNA"/>
</dbReference>
<name>A0A840Y9K7_9PROT</name>
<feature type="domain" description="Tyrosine specific protein phosphatases" evidence="2">
    <location>
        <begin position="116"/>
        <end position="185"/>
    </location>
</feature>
<dbReference type="InterPro" id="IPR000387">
    <property type="entry name" value="Tyr_Pase_dom"/>
</dbReference>
<protein>
    <submittedName>
        <fullName evidence="3">Protein-tyrosine phosphatase</fullName>
        <ecNumber evidence="3">3.1.3.48</ecNumber>
    </submittedName>
</protein>
<gene>
    <name evidence="3" type="ORF">FHS88_003394</name>
</gene>
<keyword evidence="4" id="KW-1185">Reference proteome</keyword>
<organism evidence="3 4">
    <name type="scientific">Neoroseomonas alkaliterrae</name>
    <dbReference type="NCBI Taxonomy" id="1452450"/>
    <lineage>
        <taxon>Bacteria</taxon>
        <taxon>Pseudomonadati</taxon>
        <taxon>Pseudomonadota</taxon>
        <taxon>Alphaproteobacteria</taxon>
        <taxon>Acetobacterales</taxon>
        <taxon>Acetobacteraceae</taxon>
        <taxon>Neoroseomonas</taxon>
    </lineage>
</organism>
<dbReference type="PROSITE" id="PS00383">
    <property type="entry name" value="TYR_PHOSPHATASE_1"/>
    <property type="match status" value="1"/>
</dbReference>
<dbReference type="InterPro" id="IPR016130">
    <property type="entry name" value="Tyr_Pase_AS"/>
</dbReference>
<dbReference type="PANTHER" id="PTHR31126:SF1">
    <property type="entry name" value="TYROSINE SPECIFIC PROTEIN PHOSPHATASES DOMAIN-CONTAINING PROTEIN"/>
    <property type="match status" value="1"/>
</dbReference>
<comment type="caution">
    <text evidence="3">The sequence shown here is derived from an EMBL/GenBank/DDBJ whole genome shotgun (WGS) entry which is preliminary data.</text>
</comment>
<dbReference type="PANTHER" id="PTHR31126">
    <property type="entry name" value="TYROSINE-PROTEIN PHOSPHATASE"/>
    <property type="match status" value="1"/>
</dbReference>
<accession>A0A840Y9K7</accession>
<dbReference type="AlphaFoldDB" id="A0A840Y9K7"/>
<evidence type="ECO:0000256" key="1">
    <source>
        <dbReference type="ARBA" id="ARBA00009580"/>
    </source>
</evidence>
<keyword evidence="3" id="KW-0378">Hydrolase</keyword>
<evidence type="ECO:0000259" key="2">
    <source>
        <dbReference type="PROSITE" id="PS50056"/>
    </source>
</evidence>
<evidence type="ECO:0000313" key="3">
    <source>
        <dbReference type="EMBL" id="MBB5691242.1"/>
    </source>
</evidence>
<dbReference type="Gene3D" id="3.90.190.10">
    <property type="entry name" value="Protein tyrosine phosphatase superfamily"/>
    <property type="match status" value="1"/>
</dbReference>
<dbReference type="Pfam" id="PF13350">
    <property type="entry name" value="Y_phosphatase3"/>
    <property type="match status" value="1"/>
</dbReference>
<dbReference type="InterPro" id="IPR029021">
    <property type="entry name" value="Prot-tyrosine_phosphatase-like"/>
</dbReference>
<sequence>MTQAHPRVLALEGASNLRDIGGWPVADGRRVRHGIAYRSAALHGLTEADLGQLARTGLRTVCDLRGTQEAARAPSRLPPGAAAHPLPIEPFVGASLRDMLERGAATGEGATALLREAYLAYVSDHLPAYRRLFALLLEEERRPLLFHCSAGKDRTGIGAALILTVLGADRATVVADYVATDRFWRRDHPLPPGVPRAAADAILATHPALLEEALDAALTRFGGVEGLAADGLGLDASSLGRLREAMLA</sequence>
<proteinExistence type="inferred from homology"/>
<dbReference type="RefSeq" id="WP_184486629.1">
    <property type="nucleotide sequence ID" value="NZ_JAAEDJ010000142.1"/>
</dbReference>
<evidence type="ECO:0000313" key="4">
    <source>
        <dbReference type="Proteomes" id="UP000562254"/>
    </source>
</evidence>
<dbReference type="PROSITE" id="PS50056">
    <property type="entry name" value="TYR_PHOSPHATASE_2"/>
    <property type="match status" value="1"/>
</dbReference>
<reference evidence="3 4" key="1">
    <citation type="submission" date="2020-08" db="EMBL/GenBank/DDBJ databases">
        <title>Genomic Encyclopedia of Type Strains, Phase IV (KMG-IV): sequencing the most valuable type-strain genomes for metagenomic binning, comparative biology and taxonomic classification.</title>
        <authorList>
            <person name="Goeker M."/>
        </authorList>
    </citation>
    <scope>NUCLEOTIDE SEQUENCE [LARGE SCALE GENOMIC DNA]</scope>
    <source>
        <strain evidence="3 4">DSM 25895</strain>
    </source>
</reference>
<dbReference type="InterPro" id="IPR026893">
    <property type="entry name" value="Tyr/Ser_Pase_IphP-type"/>
</dbReference>
<dbReference type="SUPFAM" id="SSF52799">
    <property type="entry name" value="(Phosphotyrosine protein) phosphatases II"/>
    <property type="match status" value="1"/>
</dbReference>